<name>A0A2T4BR08_TRILO</name>
<dbReference type="AlphaFoldDB" id="A0A2T4BR08"/>
<dbReference type="Proteomes" id="UP000240760">
    <property type="component" value="Unassembled WGS sequence"/>
</dbReference>
<organism evidence="2 3">
    <name type="scientific">Trichoderma longibrachiatum ATCC 18648</name>
    <dbReference type="NCBI Taxonomy" id="983965"/>
    <lineage>
        <taxon>Eukaryota</taxon>
        <taxon>Fungi</taxon>
        <taxon>Dikarya</taxon>
        <taxon>Ascomycota</taxon>
        <taxon>Pezizomycotina</taxon>
        <taxon>Sordariomycetes</taxon>
        <taxon>Hypocreomycetidae</taxon>
        <taxon>Hypocreales</taxon>
        <taxon>Hypocreaceae</taxon>
        <taxon>Trichoderma</taxon>
    </lineage>
</organism>
<proteinExistence type="predicted"/>
<reference evidence="2 3" key="1">
    <citation type="submission" date="2016-07" db="EMBL/GenBank/DDBJ databases">
        <title>Multiple horizontal gene transfer events from other fungi enriched the ability of initially mycotrophic Trichoderma (Ascomycota) to feed on dead plant biomass.</title>
        <authorList>
            <consortium name="DOE Joint Genome Institute"/>
            <person name="Aerts A."/>
            <person name="Atanasova L."/>
            <person name="Chenthamara K."/>
            <person name="Zhang J."/>
            <person name="Grujic M."/>
            <person name="Henrissat B."/>
            <person name="Kuo A."/>
            <person name="Salamov A."/>
            <person name="Lipzen A."/>
            <person name="Labutti K."/>
            <person name="Barry K."/>
            <person name="Miao Y."/>
            <person name="Rahimi M.J."/>
            <person name="Shen Q."/>
            <person name="Grigoriev I.V."/>
            <person name="Kubicek C.P."/>
            <person name="Druzhinina I.S."/>
        </authorList>
    </citation>
    <scope>NUCLEOTIDE SEQUENCE [LARGE SCALE GENOMIC DNA]</scope>
    <source>
        <strain evidence="2 3">ATCC 18648</strain>
    </source>
</reference>
<keyword evidence="3" id="KW-1185">Reference proteome</keyword>
<evidence type="ECO:0000313" key="3">
    <source>
        <dbReference type="Proteomes" id="UP000240760"/>
    </source>
</evidence>
<feature type="region of interest" description="Disordered" evidence="1">
    <location>
        <begin position="86"/>
        <end position="124"/>
    </location>
</feature>
<gene>
    <name evidence="2" type="ORF">M440DRAFT_1139750</name>
</gene>
<evidence type="ECO:0000256" key="1">
    <source>
        <dbReference type="SAM" id="MobiDB-lite"/>
    </source>
</evidence>
<feature type="compositionally biased region" description="Basic and acidic residues" evidence="1">
    <location>
        <begin position="105"/>
        <end position="124"/>
    </location>
</feature>
<evidence type="ECO:0000313" key="2">
    <source>
        <dbReference type="EMBL" id="PTB71706.1"/>
    </source>
</evidence>
<sequence>MNNISSPNHASHPSPHKLSLPLISLLLHLPTSEAPRLLVSWSLHWPEAVADTELKSSYAFSHRLQHITIASSLACRKTILCQKAPVKRPTKEPRTRRIIGQVEEGGGHAKEKVECGRETRQRRA</sequence>
<accession>A0A2T4BR08</accession>
<protein>
    <submittedName>
        <fullName evidence="2">Uncharacterized protein</fullName>
    </submittedName>
</protein>
<dbReference type="EMBL" id="KZ679146">
    <property type="protein sequence ID" value="PTB71706.1"/>
    <property type="molecule type" value="Genomic_DNA"/>
</dbReference>